<dbReference type="InterPro" id="IPR000866">
    <property type="entry name" value="AhpC/TSA"/>
</dbReference>
<comment type="similarity">
    <text evidence="1">Belongs to the mTERF family.</text>
</comment>
<dbReference type="KEGG" id="soe:110779694"/>
<accession>A0A9R0HZQ7</accession>
<sequence length="472" mass="53520">MLPWQQLPFLLSPNPSLPKPFSQTLTLSSNFNGVRKSFQSPRRAQSSRSSFVVRASAELPLVGNVAPDFEAEAVFDQEFINVKLSDYRGKKYVILFFYPLDFTFVCPTEITAFSDHHGEFEKLNTEMQDTLNFPTASASATKKLLTPPSNPNFLPKTPNSPSFPRRKTTNFPTLSTKTTTIHPLKPSKYQPLPSTPPPPPPPSTTTVPTSPDPEFQEKALFLDSIGLDDSLSLLPPSAIAASPPLSDLKSFFDYLTSLGFSPPQLRRIVTMSPEILSLRLQDAAPVFAFLLREVKVPASDLTRVICRRPRLLVSDVETRLRPTLYFLQSIGIHEVNKHTNLLSSSVEDKYLPKIDYFEKVGFAYRDSVSMFRRFPALFCYSVKENFEPKYSYFVVEMGRDLKELKQFPQYFSFSLEKRIKPRHQVCVETGVCFPLPLMLKMKEQEFEKRLDACCNSSMPRTGSPLWGVQIDK</sequence>
<dbReference type="GO" id="GO:0016491">
    <property type="term" value="F:oxidoreductase activity"/>
    <property type="evidence" value="ECO:0007669"/>
    <property type="project" value="InterPro"/>
</dbReference>
<dbReference type="PANTHER" id="PTHR13068:SF46">
    <property type="entry name" value="OS03G0360600 PROTEIN"/>
    <property type="match status" value="1"/>
</dbReference>
<dbReference type="Pfam" id="PF02536">
    <property type="entry name" value="mTERF"/>
    <property type="match status" value="1"/>
</dbReference>
<evidence type="ECO:0000313" key="6">
    <source>
        <dbReference type="Proteomes" id="UP000813463"/>
    </source>
</evidence>
<keyword evidence="2" id="KW-0804">Transcription</keyword>
<dbReference type="GO" id="GO:0009658">
    <property type="term" value="P:chloroplast organization"/>
    <property type="evidence" value="ECO:0000318"/>
    <property type="project" value="GO_Central"/>
</dbReference>
<feature type="region of interest" description="Disordered" evidence="4">
    <location>
        <begin position="141"/>
        <end position="213"/>
    </location>
</feature>
<dbReference type="FunFam" id="1.25.70.10:FF:000010">
    <property type="entry name" value="Transcription termination factor MTEF1, chloroplastic"/>
    <property type="match status" value="1"/>
</dbReference>
<reference evidence="6" key="1">
    <citation type="journal article" date="2021" name="Nat. Commun.">
        <title>Genomic analyses provide insights into spinach domestication and the genetic basis of agronomic traits.</title>
        <authorList>
            <person name="Cai X."/>
            <person name="Sun X."/>
            <person name="Xu C."/>
            <person name="Sun H."/>
            <person name="Wang X."/>
            <person name="Ge C."/>
            <person name="Zhang Z."/>
            <person name="Wang Q."/>
            <person name="Fei Z."/>
            <person name="Jiao C."/>
            <person name="Wang Q."/>
        </authorList>
    </citation>
    <scope>NUCLEOTIDE SEQUENCE [LARGE SCALE GENOMIC DNA]</scope>
    <source>
        <strain evidence="6">cv. Varoflay</strain>
    </source>
</reference>
<dbReference type="InterPro" id="IPR036249">
    <property type="entry name" value="Thioredoxin-like_sf"/>
</dbReference>
<dbReference type="SMART" id="SM00733">
    <property type="entry name" value="Mterf"/>
    <property type="match status" value="5"/>
</dbReference>
<dbReference type="GO" id="GO:0016209">
    <property type="term" value="F:antioxidant activity"/>
    <property type="evidence" value="ECO:0007669"/>
    <property type="project" value="InterPro"/>
</dbReference>
<dbReference type="Pfam" id="PF00578">
    <property type="entry name" value="AhpC-TSA"/>
    <property type="match status" value="1"/>
</dbReference>
<evidence type="ECO:0000256" key="3">
    <source>
        <dbReference type="ARBA" id="ARBA00022946"/>
    </source>
</evidence>
<dbReference type="GeneID" id="110779694"/>
<feature type="compositionally biased region" description="Pro residues" evidence="4">
    <location>
        <begin position="193"/>
        <end position="203"/>
    </location>
</feature>
<keyword evidence="2" id="KW-0806">Transcription termination</keyword>
<organism evidence="6 7">
    <name type="scientific">Spinacia oleracea</name>
    <name type="common">Spinach</name>
    <dbReference type="NCBI Taxonomy" id="3562"/>
    <lineage>
        <taxon>Eukaryota</taxon>
        <taxon>Viridiplantae</taxon>
        <taxon>Streptophyta</taxon>
        <taxon>Embryophyta</taxon>
        <taxon>Tracheophyta</taxon>
        <taxon>Spermatophyta</taxon>
        <taxon>Magnoliopsida</taxon>
        <taxon>eudicotyledons</taxon>
        <taxon>Gunneridae</taxon>
        <taxon>Pentapetalae</taxon>
        <taxon>Caryophyllales</taxon>
        <taxon>Chenopodiaceae</taxon>
        <taxon>Chenopodioideae</taxon>
        <taxon>Anserineae</taxon>
        <taxon>Spinacia</taxon>
    </lineage>
</organism>
<dbReference type="GO" id="GO:0009507">
    <property type="term" value="C:chloroplast"/>
    <property type="evidence" value="ECO:0000318"/>
    <property type="project" value="GO_Central"/>
</dbReference>
<dbReference type="OrthoDB" id="637682at2759"/>
<dbReference type="GO" id="GO:0003676">
    <property type="term" value="F:nucleic acid binding"/>
    <property type="evidence" value="ECO:0007669"/>
    <property type="project" value="InterPro"/>
</dbReference>
<evidence type="ECO:0000256" key="2">
    <source>
        <dbReference type="ARBA" id="ARBA00022472"/>
    </source>
</evidence>
<protein>
    <recommendedName>
        <fullName evidence="5">Thioredoxin domain-containing protein</fullName>
    </recommendedName>
</protein>
<name>A0A9R0HZQ7_SPIOL</name>
<dbReference type="Gene3D" id="1.25.70.10">
    <property type="entry name" value="Transcription termination factor 3, mitochondrial"/>
    <property type="match status" value="1"/>
</dbReference>
<proteinExistence type="inferred from homology"/>
<dbReference type="SUPFAM" id="SSF52833">
    <property type="entry name" value="Thioredoxin-like"/>
    <property type="match status" value="1"/>
</dbReference>
<dbReference type="AlphaFoldDB" id="A0A9R0HZQ7"/>
<dbReference type="GO" id="GO:0006353">
    <property type="term" value="P:DNA-templated transcription termination"/>
    <property type="evidence" value="ECO:0007669"/>
    <property type="project" value="UniProtKB-KW"/>
</dbReference>
<evidence type="ECO:0000256" key="1">
    <source>
        <dbReference type="ARBA" id="ARBA00007692"/>
    </source>
</evidence>
<keyword evidence="3" id="KW-0809">Transit peptide</keyword>
<evidence type="ECO:0000256" key="4">
    <source>
        <dbReference type="SAM" id="MobiDB-lite"/>
    </source>
</evidence>
<feature type="domain" description="Thioredoxin" evidence="5">
    <location>
        <begin position="60"/>
        <end position="257"/>
    </location>
</feature>
<keyword evidence="2" id="KW-0805">Transcription regulation</keyword>
<dbReference type="Proteomes" id="UP000813463">
    <property type="component" value="Chromosome 3"/>
</dbReference>
<dbReference type="PROSITE" id="PS51352">
    <property type="entry name" value="THIOREDOXIN_2"/>
    <property type="match status" value="1"/>
</dbReference>
<evidence type="ECO:0000259" key="5">
    <source>
        <dbReference type="PROSITE" id="PS51352"/>
    </source>
</evidence>
<dbReference type="InterPro" id="IPR013766">
    <property type="entry name" value="Thioredoxin_domain"/>
</dbReference>
<evidence type="ECO:0000313" key="7">
    <source>
        <dbReference type="RefSeq" id="XP_021839871.1"/>
    </source>
</evidence>
<dbReference type="RefSeq" id="XP_021839871.1">
    <property type="nucleotide sequence ID" value="XM_021984179.2"/>
</dbReference>
<gene>
    <name evidence="7" type="primary">LOC110779694</name>
</gene>
<reference evidence="7" key="2">
    <citation type="submission" date="2025-08" db="UniProtKB">
        <authorList>
            <consortium name="RefSeq"/>
        </authorList>
    </citation>
    <scope>IDENTIFICATION</scope>
    <source>
        <tissue evidence="7">Leaf</tissue>
    </source>
</reference>
<dbReference type="InterPro" id="IPR003690">
    <property type="entry name" value="MTERF"/>
</dbReference>
<dbReference type="InterPro" id="IPR038538">
    <property type="entry name" value="MTERF_sf"/>
</dbReference>
<dbReference type="PANTHER" id="PTHR13068">
    <property type="entry name" value="CGI-12 PROTEIN-RELATED"/>
    <property type="match status" value="1"/>
</dbReference>
<dbReference type="Gene3D" id="3.40.30.10">
    <property type="entry name" value="Glutaredoxin"/>
    <property type="match status" value="1"/>
</dbReference>
<feature type="compositionally biased region" description="Polar residues" evidence="4">
    <location>
        <begin position="169"/>
        <end position="181"/>
    </location>
</feature>
<keyword evidence="6" id="KW-1185">Reference proteome</keyword>
<feature type="compositionally biased region" description="Low complexity" evidence="4">
    <location>
        <begin position="204"/>
        <end position="213"/>
    </location>
</feature>